<dbReference type="Pfam" id="PF13466">
    <property type="entry name" value="STAS_2"/>
    <property type="match status" value="1"/>
</dbReference>
<reference evidence="2 3" key="1">
    <citation type="submission" date="2019-04" db="EMBL/GenBank/DDBJ databases">
        <title>Lampropedia sp YIM MLB12 draf genome.</title>
        <authorList>
            <person name="Wang Y.-X."/>
        </authorList>
    </citation>
    <scope>NUCLEOTIDE SEQUENCE [LARGE SCALE GENOMIC DNA]</scope>
    <source>
        <strain evidence="2 3">YIM MLB12</strain>
    </source>
</reference>
<evidence type="ECO:0000313" key="2">
    <source>
        <dbReference type="EMBL" id="THJ34288.1"/>
    </source>
</evidence>
<dbReference type="Proteomes" id="UP000306236">
    <property type="component" value="Unassembled WGS sequence"/>
</dbReference>
<proteinExistence type="predicted"/>
<dbReference type="InterPro" id="IPR036513">
    <property type="entry name" value="STAS_dom_sf"/>
</dbReference>
<sequence>MTADSARNSHLPAASEQGGGILSKVVKFVSNPTKDWKDLASRMTPSQQSTVQDDANAQRMRERIERKRRNDFIRKAEFAHLRKIINARKKQRQPTLPATVLAKLATAQSSESAQQQALRQNRSRSGTLEKINEIEAQLSKQWWQAAPSERAGAQMLGQATAADASQVGAGDFFAGAQSLFFADAVAENMRLAREYLAKGGAETAPANEWVAKLREMDEALQFFGFQEEFVHQAELEEAAILFASQRVAEAEQGLVDLIRKQTGGSEQEQIELWMALFDLYRAIGVQDRFDAVAIDFARRFDRSAPTWVSLPEQLGFAPQEKEQKRPFSWMSPPEITAQTVATLTALQERSASPYQLNWARLTQIQSDAVKPLTDFLHRLATLPGVVKFDGLDKLSDYLQTKTQLSDPSVDAAWWLLRLAVLRVLNDAEQFEVVALDYTITYEESPPMFQAPIIHYSASGETGFTETALAAQSLADGRPQMHTAVLQGRIENDATALLEQAVGSFPDNAPIAIDCSKLISIDFSAAGSVLNWAALQQSNGRVVVFNHLHRLIAIFFNVIGVNEHARIVPRKH</sequence>
<comment type="caution">
    <text evidence="2">The sequence shown here is derived from an EMBL/GenBank/DDBJ whole genome shotgun (WGS) entry which is preliminary data.</text>
</comment>
<dbReference type="SUPFAM" id="SSF52091">
    <property type="entry name" value="SpoIIaa-like"/>
    <property type="match status" value="1"/>
</dbReference>
<feature type="domain" description="MlaB-like STAS" evidence="1">
    <location>
        <begin position="485"/>
        <end position="560"/>
    </location>
</feature>
<gene>
    <name evidence="2" type="ORF">E8K88_07145</name>
</gene>
<accession>A0A4S5BWA4</accession>
<dbReference type="AlphaFoldDB" id="A0A4S5BWA4"/>
<dbReference type="EMBL" id="SSWX01000007">
    <property type="protein sequence ID" value="THJ34288.1"/>
    <property type="molecule type" value="Genomic_DNA"/>
</dbReference>
<keyword evidence="3" id="KW-1185">Reference proteome</keyword>
<protein>
    <submittedName>
        <fullName evidence="2">STAS domain-containing protein</fullName>
    </submittedName>
</protein>
<dbReference type="OrthoDB" id="5298269at2"/>
<dbReference type="RefSeq" id="WP_136405963.1">
    <property type="nucleotide sequence ID" value="NZ_SSWX01000007.1"/>
</dbReference>
<name>A0A4S5BWA4_9BURK</name>
<dbReference type="InterPro" id="IPR058548">
    <property type="entry name" value="MlaB-like_STAS"/>
</dbReference>
<evidence type="ECO:0000313" key="3">
    <source>
        <dbReference type="Proteomes" id="UP000306236"/>
    </source>
</evidence>
<evidence type="ECO:0000259" key="1">
    <source>
        <dbReference type="Pfam" id="PF13466"/>
    </source>
</evidence>
<organism evidence="2 3">
    <name type="scientific">Lampropedia aestuarii</name>
    <dbReference type="NCBI Taxonomy" id="2562762"/>
    <lineage>
        <taxon>Bacteria</taxon>
        <taxon>Pseudomonadati</taxon>
        <taxon>Pseudomonadota</taxon>
        <taxon>Betaproteobacteria</taxon>
        <taxon>Burkholderiales</taxon>
        <taxon>Comamonadaceae</taxon>
        <taxon>Lampropedia</taxon>
    </lineage>
</organism>